<feature type="domain" description="NAD-dependent epimerase/dehydratase" evidence="3">
    <location>
        <begin position="4"/>
        <end position="164"/>
    </location>
</feature>
<accession>A0A6G7WJL1</accession>
<evidence type="ECO:0000259" key="3">
    <source>
        <dbReference type="Pfam" id="PF01370"/>
    </source>
</evidence>
<keyword evidence="1" id="KW-0521">NADP</keyword>
<dbReference type="InterPro" id="IPR001509">
    <property type="entry name" value="Epimerase_deHydtase"/>
</dbReference>
<dbReference type="EMBL" id="CP049889">
    <property type="protein sequence ID" value="QIK52453.1"/>
    <property type="molecule type" value="Genomic_DNA"/>
</dbReference>
<proteinExistence type="predicted"/>
<keyword evidence="2" id="KW-0119">Carbohydrate metabolism</keyword>
<dbReference type="KEGG" id="jpo:G7058_10585"/>
<sequence length="261" mass="29006">MAKVMITGANGNIGVVLTEHLKKNHDLTLVDVDFSNLSDSLLEGTTYLNLDLVKRENWDGLLLDIEYVIHLAGDPSPEADFYDTLLDLNYKVPHNLFESAIRSDVKRIIFASSVHAIMGYPKNVQVKTSDYPKPADPYGVSKVYMEALASYHAFTSNQEAIGIRIGGFDSTIEPGVTDLDGLSMHLSKRDMCHLIDCCLAAKLDEPFLLVNGVSNNRFPRMDISQAHFDIGYTPQDDAFTMLQDGVLDFKKEDAVEMDPAE</sequence>
<evidence type="ECO:0000256" key="2">
    <source>
        <dbReference type="ARBA" id="ARBA00023277"/>
    </source>
</evidence>
<evidence type="ECO:0000313" key="4">
    <source>
        <dbReference type="EMBL" id="QIK52453.1"/>
    </source>
</evidence>
<dbReference type="RefSeq" id="WP_166063483.1">
    <property type="nucleotide sequence ID" value="NZ_CP049889.1"/>
</dbReference>
<dbReference type="Pfam" id="PF01370">
    <property type="entry name" value="Epimerase"/>
    <property type="match status" value="1"/>
</dbReference>
<evidence type="ECO:0000256" key="1">
    <source>
        <dbReference type="ARBA" id="ARBA00022857"/>
    </source>
</evidence>
<name>A0A6G7WJL1_9LACT</name>
<dbReference type="Gene3D" id="3.40.50.720">
    <property type="entry name" value="NAD(P)-binding Rossmann-like Domain"/>
    <property type="match status" value="1"/>
</dbReference>
<dbReference type="GeneID" id="94553732"/>
<dbReference type="PANTHER" id="PTHR43103">
    <property type="entry name" value="NUCLEOSIDE-DIPHOSPHATE-SUGAR EPIMERASE"/>
    <property type="match status" value="1"/>
</dbReference>
<dbReference type="Proteomes" id="UP000501830">
    <property type="component" value="Chromosome"/>
</dbReference>
<reference evidence="4 5" key="1">
    <citation type="journal article" date="2017" name="Int. J. Syst. Evol. Microbiol.">
        <title>Jeotgalibaca porci sp. nov. and Jeotgalibaca arthritidis sp. nov., isolated from pigs, and emended description of the genus Jeotgalibaca.</title>
        <authorList>
            <person name="Zamora L."/>
            <person name="Perez-Sancho M."/>
            <person name="Dominguez L."/>
            <person name="Fernandez-Garayzabal J.F."/>
            <person name="Vela A.I."/>
        </authorList>
    </citation>
    <scope>NUCLEOTIDE SEQUENCE [LARGE SCALE GENOMIC DNA]</scope>
    <source>
        <strain evidence="4 5">CCUG 69148</strain>
    </source>
</reference>
<dbReference type="PANTHER" id="PTHR43103:SF3">
    <property type="entry name" value="ADP-L-GLYCERO-D-MANNO-HEPTOSE-6-EPIMERASE"/>
    <property type="match status" value="1"/>
</dbReference>
<dbReference type="AlphaFoldDB" id="A0A6G7WJL1"/>
<gene>
    <name evidence="4" type="ORF">G7058_10585</name>
</gene>
<dbReference type="SUPFAM" id="SSF51735">
    <property type="entry name" value="NAD(P)-binding Rossmann-fold domains"/>
    <property type="match status" value="1"/>
</dbReference>
<evidence type="ECO:0000313" key="5">
    <source>
        <dbReference type="Proteomes" id="UP000501830"/>
    </source>
</evidence>
<keyword evidence="5" id="KW-1185">Reference proteome</keyword>
<organism evidence="4 5">
    <name type="scientific">Jeotgalibaca porci</name>
    <dbReference type="NCBI Taxonomy" id="1868793"/>
    <lineage>
        <taxon>Bacteria</taxon>
        <taxon>Bacillati</taxon>
        <taxon>Bacillota</taxon>
        <taxon>Bacilli</taxon>
        <taxon>Lactobacillales</taxon>
        <taxon>Carnobacteriaceae</taxon>
        <taxon>Jeotgalibaca</taxon>
    </lineage>
</organism>
<dbReference type="InterPro" id="IPR036291">
    <property type="entry name" value="NAD(P)-bd_dom_sf"/>
</dbReference>
<protein>
    <submittedName>
        <fullName evidence="4">NAD(P)-dependent oxidoreductase</fullName>
    </submittedName>
</protein>